<dbReference type="Proteomes" id="UP001433268">
    <property type="component" value="Unassembled WGS sequence"/>
</dbReference>
<reference evidence="5 6" key="1">
    <citation type="submission" date="2023-01" db="EMBL/GenBank/DDBJ databases">
        <title>Analysis of 21 Apiospora genomes using comparative genomics revels a genus with tremendous synthesis potential of carbohydrate active enzymes and secondary metabolites.</title>
        <authorList>
            <person name="Sorensen T."/>
        </authorList>
    </citation>
    <scope>NUCLEOTIDE SEQUENCE [LARGE SCALE GENOMIC DNA]</scope>
    <source>
        <strain evidence="5 6">CBS 114990</strain>
    </source>
</reference>
<organism evidence="5 6">
    <name type="scientific">Apiospora hydei</name>
    <dbReference type="NCBI Taxonomy" id="1337664"/>
    <lineage>
        <taxon>Eukaryota</taxon>
        <taxon>Fungi</taxon>
        <taxon>Dikarya</taxon>
        <taxon>Ascomycota</taxon>
        <taxon>Pezizomycotina</taxon>
        <taxon>Sordariomycetes</taxon>
        <taxon>Xylariomycetidae</taxon>
        <taxon>Amphisphaeriales</taxon>
        <taxon>Apiosporaceae</taxon>
        <taxon>Apiospora</taxon>
    </lineage>
</organism>
<evidence type="ECO:0000259" key="4">
    <source>
        <dbReference type="SMART" id="SM01328"/>
    </source>
</evidence>
<feature type="domain" description="3CxxC-type" evidence="4">
    <location>
        <begin position="54"/>
        <end position="158"/>
    </location>
</feature>
<evidence type="ECO:0000256" key="1">
    <source>
        <dbReference type="ARBA" id="ARBA00022723"/>
    </source>
</evidence>
<evidence type="ECO:0000256" key="2">
    <source>
        <dbReference type="ARBA" id="ARBA00022771"/>
    </source>
</evidence>
<dbReference type="Pfam" id="PF13695">
    <property type="entry name" value="Zn_ribbon_3CxxC"/>
    <property type="match status" value="1"/>
</dbReference>
<protein>
    <recommendedName>
        <fullName evidence="4">3CxxC-type domain-containing protein</fullName>
    </recommendedName>
</protein>
<name>A0ABR1V3C1_9PEZI</name>
<keyword evidence="1" id="KW-0479">Metal-binding</keyword>
<dbReference type="EMBL" id="JAQQWN010000009">
    <property type="protein sequence ID" value="KAK8065437.1"/>
    <property type="molecule type" value="Genomic_DNA"/>
</dbReference>
<keyword evidence="6" id="KW-1185">Reference proteome</keyword>
<dbReference type="RefSeq" id="XP_066662190.1">
    <property type="nucleotide sequence ID" value="XM_066816498.1"/>
</dbReference>
<evidence type="ECO:0000256" key="3">
    <source>
        <dbReference type="ARBA" id="ARBA00022833"/>
    </source>
</evidence>
<dbReference type="GeneID" id="92049558"/>
<proteinExistence type="predicted"/>
<dbReference type="SMART" id="SM01328">
    <property type="entry name" value="zf-3CxxC"/>
    <property type="match status" value="1"/>
</dbReference>
<evidence type="ECO:0000313" key="5">
    <source>
        <dbReference type="EMBL" id="KAK8065437.1"/>
    </source>
</evidence>
<comment type="caution">
    <text evidence="5">The sequence shown here is derived from an EMBL/GenBank/DDBJ whole genome shotgun (WGS) entry which is preliminary data.</text>
</comment>
<evidence type="ECO:0000313" key="6">
    <source>
        <dbReference type="Proteomes" id="UP001433268"/>
    </source>
</evidence>
<sequence length="180" mass="20626">MAIRYIHAAKAGIEKRTSFMFPRLHKHVSNAVRDQIRQVIFQKKGRETQAYDTFVMGRYVCNNSLCDNKAWTSKKVGVVIRRFADSGHGIGYNATVFNQRCKSCDTLGNFSLDVNSYVERVAYRLRVWAGVPQEEAPFTSDEIGPPHEQDLCEGCKEGRCQRGKQMKSIYDDEDDLTFMK</sequence>
<gene>
    <name evidence="5" type="ORF">PG997_012184</name>
</gene>
<keyword evidence="2" id="KW-0863">Zinc-finger</keyword>
<keyword evidence="3" id="KW-0862">Zinc</keyword>
<accession>A0ABR1V3C1</accession>
<dbReference type="InterPro" id="IPR027377">
    <property type="entry name" value="ZAR1/RTP1-5-like_Znf-3CxxC"/>
</dbReference>